<evidence type="ECO:0000313" key="2">
    <source>
        <dbReference type="Proteomes" id="UP000753908"/>
    </source>
</evidence>
<dbReference type="EMBL" id="JAHHIF010000055">
    <property type="protein sequence ID" value="MBW4548123.1"/>
    <property type="molecule type" value="Genomic_DNA"/>
</dbReference>
<accession>A0A951PSU9</accession>
<sequence length="80" mass="9725">MTPEEFLSLWDVSREELAKLCGKSLSTVNHWFSRGVHRIEPSEDDQRRLAEIHAFWTQFENEPKHLREIFEAKPRRRYQK</sequence>
<dbReference type="AlphaFoldDB" id="A0A951PSU9"/>
<proteinExistence type="predicted"/>
<reference evidence="1" key="1">
    <citation type="submission" date="2021-05" db="EMBL/GenBank/DDBJ databases">
        <authorList>
            <person name="Pietrasiak N."/>
            <person name="Ward R."/>
            <person name="Stajich J.E."/>
            <person name="Kurbessoian T."/>
        </authorList>
    </citation>
    <scope>NUCLEOTIDE SEQUENCE</scope>
    <source>
        <strain evidence="1">CPER-KK1</strain>
    </source>
</reference>
<organism evidence="1 2">
    <name type="scientific">Symplocastrum torsivum CPER-KK1</name>
    <dbReference type="NCBI Taxonomy" id="450513"/>
    <lineage>
        <taxon>Bacteria</taxon>
        <taxon>Bacillati</taxon>
        <taxon>Cyanobacteriota</taxon>
        <taxon>Cyanophyceae</taxon>
        <taxon>Oscillatoriophycideae</taxon>
        <taxon>Oscillatoriales</taxon>
        <taxon>Microcoleaceae</taxon>
        <taxon>Symplocastrum</taxon>
    </lineage>
</organism>
<gene>
    <name evidence="1" type="ORF">KME25_27330</name>
</gene>
<protein>
    <submittedName>
        <fullName evidence="1">Uncharacterized protein</fullName>
    </submittedName>
</protein>
<name>A0A951PSU9_9CYAN</name>
<comment type="caution">
    <text evidence="1">The sequence shown here is derived from an EMBL/GenBank/DDBJ whole genome shotgun (WGS) entry which is preliminary data.</text>
</comment>
<dbReference type="Proteomes" id="UP000753908">
    <property type="component" value="Unassembled WGS sequence"/>
</dbReference>
<reference evidence="1" key="2">
    <citation type="journal article" date="2022" name="Microbiol. Resour. Announc.">
        <title>Metagenome Sequencing to Explore Phylogenomics of Terrestrial Cyanobacteria.</title>
        <authorList>
            <person name="Ward R.D."/>
            <person name="Stajich J.E."/>
            <person name="Johansen J.R."/>
            <person name="Huntemann M."/>
            <person name="Clum A."/>
            <person name="Foster B."/>
            <person name="Foster B."/>
            <person name="Roux S."/>
            <person name="Palaniappan K."/>
            <person name="Varghese N."/>
            <person name="Mukherjee S."/>
            <person name="Reddy T.B.K."/>
            <person name="Daum C."/>
            <person name="Copeland A."/>
            <person name="Chen I.A."/>
            <person name="Ivanova N.N."/>
            <person name="Kyrpides N.C."/>
            <person name="Shapiro N."/>
            <person name="Eloe-Fadrosh E.A."/>
            <person name="Pietrasiak N."/>
        </authorList>
    </citation>
    <scope>NUCLEOTIDE SEQUENCE</scope>
    <source>
        <strain evidence="1">CPER-KK1</strain>
    </source>
</reference>
<evidence type="ECO:0000313" key="1">
    <source>
        <dbReference type="EMBL" id="MBW4548123.1"/>
    </source>
</evidence>